<dbReference type="InterPro" id="IPR027417">
    <property type="entry name" value="P-loop_NTPase"/>
</dbReference>
<evidence type="ECO:0000256" key="1">
    <source>
        <dbReference type="SAM" id="Coils"/>
    </source>
</evidence>
<accession>A0A552PX20</accession>
<dbReference type="EMBL" id="SFAC01000145">
    <property type="protein sequence ID" value="TRV61505.1"/>
    <property type="molecule type" value="Genomic_DNA"/>
</dbReference>
<feature type="domain" description="Endonuclease GajA/Old nuclease/RecF-like AAA" evidence="2">
    <location>
        <begin position="1"/>
        <end position="475"/>
    </location>
</feature>
<dbReference type="GO" id="GO:0005524">
    <property type="term" value="F:ATP binding"/>
    <property type="evidence" value="ECO:0007669"/>
    <property type="project" value="InterPro"/>
</dbReference>
<evidence type="ECO:0000313" key="3">
    <source>
        <dbReference type="EMBL" id="TRV61505.1"/>
    </source>
</evidence>
<dbReference type="SUPFAM" id="SSF52540">
    <property type="entry name" value="P-loop containing nucleoside triphosphate hydrolases"/>
    <property type="match status" value="1"/>
</dbReference>
<name>A0A552PX20_9CHRO</name>
<dbReference type="PANTHER" id="PTHR43581">
    <property type="entry name" value="ATP/GTP PHOSPHATASE"/>
    <property type="match status" value="1"/>
</dbReference>
<reference evidence="3 4" key="1">
    <citation type="submission" date="2019-01" db="EMBL/GenBank/DDBJ databases">
        <title>Coherence of Microcystis species and biogeography revealed through population genomics.</title>
        <authorList>
            <person name="Perez-Carrascal O.M."/>
            <person name="Terrat Y."/>
            <person name="Giani A."/>
            <person name="Fortin N."/>
            <person name="Tromas N."/>
            <person name="Shapiro B.J."/>
        </authorList>
    </citation>
    <scope>NUCLEOTIDE SEQUENCE [LARGE SCALE GENOMIC DNA]</scope>
    <source>
        <strain evidence="3">Mp_MB_F_20051200_S9</strain>
    </source>
</reference>
<dbReference type="Pfam" id="PF13175">
    <property type="entry name" value="AAA_15"/>
    <property type="match status" value="1"/>
</dbReference>
<sequence length="499" mass="58438">MRLLRVQVPDFRVLKNIDISFEKDFFPQIFPIGSQNGGGKSTLLQLIFILLHCSGDPEKIEYVVNVLHRCQLEDELEQKTLAIFEILTDNREEVRLDFLICRDAYIKDLLSNLDGQKEDLDTVNVDDLKKLQDIKQKIKKLNGQRERLKNIQEKLTTLKLEDETERNKLIRHLFTPEELNFLFDLDIISTIDRCLDEYPANFLEVIINSIQDKLGMTNAQIYIDAPQSQTLLQQTKIIKNILGINSLIYLCQAKNQKNEEIFLVCKFSQTTQEEFQLFMKELSLKIFLAAPSTQVFIFLPKATNKSLFQINQGNPDYSNYYLAMTDVKKKLSNLFTYDFLPVELLINYFIMARDQDFAQAIETGEYGNNYQLIRQNLNSILSDKEINLDKDISGITFKFKGDTNGEELYPEDLSHGELKRLSIYLWLKYHRIKNAIVLMDEIEIALHPDWQYKIIEDLQEWEHSNQYILATHSYELCQALTPAHVKEIEPKLLKSRWRN</sequence>
<dbReference type="PANTHER" id="PTHR43581:SF4">
    <property type="entry name" value="ATP_GTP PHOSPHATASE"/>
    <property type="match status" value="1"/>
</dbReference>
<dbReference type="Proteomes" id="UP000317165">
    <property type="component" value="Unassembled WGS sequence"/>
</dbReference>
<gene>
    <name evidence="3" type="ORF">EWV53_12570</name>
</gene>
<comment type="caution">
    <text evidence="3">The sequence shown here is derived from an EMBL/GenBank/DDBJ whole genome shotgun (WGS) entry which is preliminary data.</text>
</comment>
<evidence type="ECO:0000259" key="2">
    <source>
        <dbReference type="Pfam" id="PF13175"/>
    </source>
</evidence>
<dbReference type="InterPro" id="IPR051396">
    <property type="entry name" value="Bact_Antivir_Def_Nuclease"/>
</dbReference>
<dbReference type="CDD" id="cd00267">
    <property type="entry name" value="ABC_ATPase"/>
    <property type="match status" value="1"/>
</dbReference>
<evidence type="ECO:0000313" key="4">
    <source>
        <dbReference type="Proteomes" id="UP000317165"/>
    </source>
</evidence>
<dbReference type="GO" id="GO:0016887">
    <property type="term" value="F:ATP hydrolysis activity"/>
    <property type="evidence" value="ECO:0007669"/>
    <property type="project" value="InterPro"/>
</dbReference>
<organism evidence="3 4">
    <name type="scientific">Microcystis panniformis Mp_MB_F_20051200_S9</name>
    <dbReference type="NCBI Taxonomy" id="2486223"/>
    <lineage>
        <taxon>Bacteria</taxon>
        <taxon>Bacillati</taxon>
        <taxon>Cyanobacteriota</taxon>
        <taxon>Cyanophyceae</taxon>
        <taxon>Oscillatoriophycideae</taxon>
        <taxon>Chroococcales</taxon>
        <taxon>Microcystaceae</taxon>
        <taxon>Microcystis</taxon>
    </lineage>
</organism>
<feature type="coiled-coil region" evidence="1">
    <location>
        <begin position="131"/>
        <end position="168"/>
    </location>
</feature>
<dbReference type="AlphaFoldDB" id="A0A552PX20"/>
<dbReference type="Gene3D" id="3.40.50.300">
    <property type="entry name" value="P-loop containing nucleotide triphosphate hydrolases"/>
    <property type="match status" value="2"/>
</dbReference>
<dbReference type="InterPro" id="IPR041685">
    <property type="entry name" value="AAA_GajA/Old/RecF-like"/>
</dbReference>
<proteinExistence type="predicted"/>
<keyword evidence="1" id="KW-0175">Coiled coil</keyword>
<protein>
    <recommendedName>
        <fullName evidence="2">Endonuclease GajA/Old nuclease/RecF-like AAA domain-containing protein</fullName>
    </recommendedName>
</protein>